<evidence type="ECO:0000313" key="1">
    <source>
        <dbReference type="EMBL" id="MPN39562.1"/>
    </source>
</evidence>
<proteinExistence type="predicted"/>
<accession>A0A645HM92</accession>
<comment type="caution">
    <text evidence="1">The sequence shown here is derived from an EMBL/GenBank/DDBJ whole genome shotgun (WGS) entry which is preliminary data.</text>
</comment>
<sequence length="58" mass="6565">MHVVGSVNGDTITAKADTMMGQWELEGYRVQDSYRKAKVIPAPRGGFQRTLTQREQRV</sequence>
<protein>
    <submittedName>
        <fullName evidence="1">Uncharacterized protein</fullName>
    </submittedName>
</protein>
<organism evidence="1">
    <name type="scientific">bioreactor metagenome</name>
    <dbReference type="NCBI Taxonomy" id="1076179"/>
    <lineage>
        <taxon>unclassified sequences</taxon>
        <taxon>metagenomes</taxon>
        <taxon>ecological metagenomes</taxon>
    </lineage>
</organism>
<dbReference type="EMBL" id="VSSQ01095443">
    <property type="protein sequence ID" value="MPN39562.1"/>
    <property type="molecule type" value="Genomic_DNA"/>
</dbReference>
<dbReference type="AlphaFoldDB" id="A0A645HM92"/>
<name>A0A645HM92_9ZZZZ</name>
<reference evidence="1" key="1">
    <citation type="submission" date="2019-08" db="EMBL/GenBank/DDBJ databases">
        <authorList>
            <person name="Kucharzyk K."/>
            <person name="Murdoch R.W."/>
            <person name="Higgins S."/>
            <person name="Loffler F."/>
        </authorList>
    </citation>
    <scope>NUCLEOTIDE SEQUENCE</scope>
</reference>
<gene>
    <name evidence="1" type="ORF">SDC9_187090</name>
</gene>